<evidence type="ECO:0000313" key="2">
    <source>
        <dbReference type="Proteomes" id="UP000176429"/>
    </source>
</evidence>
<proteinExistence type="predicted"/>
<name>A0A1G2NWT5_9BACT</name>
<dbReference type="Proteomes" id="UP000176429">
    <property type="component" value="Unassembled WGS sequence"/>
</dbReference>
<dbReference type="EMBL" id="MHSH01000050">
    <property type="protein sequence ID" value="OHA40524.1"/>
    <property type="molecule type" value="Genomic_DNA"/>
</dbReference>
<protein>
    <submittedName>
        <fullName evidence="1">Uncharacterized protein</fullName>
    </submittedName>
</protein>
<organism evidence="1 2">
    <name type="scientific">Candidatus Taylorbacteria bacterium RIFCSPLOWO2_02_FULL_46_40</name>
    <dbReference type="NCBI Taxonomy" id="1802329"/>
    <lineage>
        <taxon>Bacteria</taxon>
        <taxon>Candidatus Tayloriibacteriota</taxon>
    </lineage>
</organism>
<dbReference type="AlphaFoldDB" id="A0A1G2NWT5"/>
<reference evidence="1 2" key="1">
    <citation type="journal article" date="2016" name="Nat. Commun.">
        <title>Thousands of microbial genomes shed light on interconnected biogeochemical processes in an aquifer system.</title>
        <authorList>
            <person name="Anantharaman K."/>
            <person name="Brown C.T."/>
            <person name="Hug L.A."/>
            <person name="Sharon I."/>
            <person name="Castelle C.J."/>
            <person name="Probst A.J."/>
            <person name="Thomas B.C."/>
            <person name="Singh A."/>
            <person name="Wilkins M.J."/>
            <person name="Karaoz U."/>
            <person name="Brodie E.L."/>
            <person name="Williams K.H."/>
            <person name="Hubbard S.S."/>
            <person name="Banfield J.F."/>
        </authorList>
    </citation>
    <scope>NUCLEOTIDE SEQUENCE [LARGE SCALE GENOMIC DNA]</scope>
</reference>
<comment type="caution">
    <text evidence="1">The sequence shown here is derived from an EMBL/GenBank/DDBJ whole genome shotgun (WGS) entry which is preliminary data.</text>
</comment>
<evidence type="ECO:0000313" key="1">
    <source>
        <dbReference type="EMBL" id="OHA40524.1"/>
    </source>
</evidence>
<accession>A0A1G2NWT5</accession>
<gene>
    <name evidence="1" type="ORF">A3H68_02545</name>
</gene>
<sequence length="240" mass="27336">MNGGFFEKFDTAEIIYYPYLGNAENLQKTNDERKCMPMGMSLSFSLAPQLTQRLEHKQVLAQQLSLSQKLALQIHGELEVYKPKGACPSCSRRLTPAEIVMGFNRNPDDYTTKCPKCKQRFEPRLVSSSSDWGSIEIPFFCQAQTLARLTSELAGVEIAVLKTTYAAIYRSAMYHFGSLKAAFKRVGLKYNLEPRVTSWQKKVYRFLGKLPDSLIASTANVSVREVRKLRQERNVAAYRR</sequence>